<name>A0A1I5VUX1_9BACT</name>
<organism evidence="1 2">
    <name type="scientific">Pseudarcicella hirudinis</name>
    <dbReference type="NCBI Taxonomy" id="1079859"/>
    <lineage>
        <taxon>Bacteria</taxon>
        <taxon>Pseudomonadati</taxon>
        <taxon>Bacteroidota</taxon>
        <taxon>Cytophagia</taxon>
        <taxon>Cytophagales</taxon>
        <taxon>Flectobacillaceae</taxon>
        <taxon>Pseudarcicella</taxon>
    </lineage>
</organism>
<evidence type="ECO:0000313" key="1">
    <source>
        <dbReference type="EMBL" id="SFQ11087.1"/>
    </source>
</evidence>
<dbReference type="AlphaFoldDB" id="A0A1I5VUX1"/>
<sequence length="102" mass="11564">MKQQTIYEVAVIPIGNLNALRQKETAFSYFSNLSKCIDLLAASLAINGWETKVNYTAVYRSLKEKGRYAVEYKIEGNKVFKITITPRTINPSLTMMGIEEKP</sequence>
<gene>
    <name evidence="1" type="ORF">SAMN04515674_11066</name>
</gene>
<proteinExistence type="predicted"/>
<accession>A0A1I5VUX1</accession>
<reference evidence="1 2" key="1">
    <citation type="submission" date="2016-10" db="EMBL/GenBank/DDBJ databases">
        <authorList>
            <person name="de Groot N.N."/>
        </authorList>
    </citation>
    <scope>NUCLEOTIDE SEQUENCE [LARGE SCALE GENOMIC DNA]</scope>
    <source>
        <strain evidence="2">E92,LMG 26720,CCM 7988</strain>
    </source>
</reference>
<dbReference type="EMBL" id="FOXH01000010">
    <property type="protein sequence ID" value="SFQ11087.1"/>
    <property type="molecule type" value="Genomic_DNA"/>
</dbReference>
<keyword evidence="2" id="KW-1185">Reference proteome</keyword>
<evidence type="ECO:0000313" key="2">
    <source>
        <dbReference type="Proteomes" id="UP000199306"/>
    </source>
</evidence>
<dbReference type="OrthoDB" id="959784at2"/>
<dbReference type="RefSeq" id="WP_092018273.1">
    <property type="nucleotide sequence ID" value="NZ_FOXH01000010.1"/>
</dbReference>
<dbReference type="Proteomes" id="UP000199306">
    <property type="component" value="Unassembled WGS sequence"/>
</dbReference>
<protein>
    <submittedName>
        <fullName evidence="1">Uncharacterized protein</fullName>
    </submittedName>
</protein>